<reference evidence="1 2" key="1">
    <citation type="submission" date="2023-02" db="EMBL/GenBank/DDBJ databases">
        <title>Devosia chondri sp. nov., isolated from the phycosphere of marine algae.</title>
        <authorList>
            <person name="Kim J.M."/>
            <person name="Lee J.K."/>
            <person name="Choi B.J."/>
            <person name="Bayburt H."/>
            <person name="Jeon C.O."/>
        </authorList>
    </citation>
    <scope>NUCLEOTIDE SEQUENCE [LARGE SCALE GENOMIC DNA]</scope>
    <source>
        <strain evidence="1 2">G2-5</strain>
    </source>
</reference>
<proteinExistence type="predicted"/>
<keyword evidence="2" id="KW-1185">Reference proteome</keyword>
<dbReference type="Gene3D" id="3.40.140.120">
    <property type="match status" value="1"/>
</dbReference>
<dbReference type="RefSeq" id="WP_282212820.1">
    <property type="nucleotide sequence ID" value="NZ_CP118247.1"/>
</dbReference>
<dbReference type="Gene3D" id="3.30.1120.70">
    <property type="match status" value="1"/>
</dbReference>
<dbReference type="InterPro" id="IPR006427">
    <property type="entry name" value="Portal_HK97"/>
</dbReference>
<dbReference type="Proteomes" id="UP001222118">
    <property type="component" value="Chromosome"/>
</dbReference>
<dbReference type="InterPro" id="IPR006944">
    <property type="entry name" value="Phage/GTA_portal"/>
</dbReference>
<evidence type="ECO:0000313" key="1">
    <source>
        <dbReference type="EMBL" id="WDR07307.1"/>
    </source>
</evidence>
<dbReference type="EMBL" id="CP118247">
    <property type="protein sequence ID" value="WDR07307.1"/>
    <property type="molecule type" value="Genomic_DNA"/>
</dbReference>
<dbReference type="Pfam" id="PF04860">
    <property type="entry name" value="Phage_portal"/>
    <property type="match status" value="1"/>
</dbReference>
<sequence length="388" mass="42864">MHIGPFKFFEKKSLSSPTDAEIEIFTGIAGAYGVSLSTALTVPAVQSAIRLICEAAASLEIRVERQTDGVWSEDKAHQVARILADQPNDYSSTYELIRDLIATALTVDRGGLAFVNRVGDQVREIVRYEPGHYTVDYSADGRQEPTFRINNTPIPSSDIIHLRGPFSRCALSLAADAIGAAKYMEKHAANLFKNAARPGGVLESPKAIGDEGVKRMLSGWKSAQEGADNAGKTPILWDGTKFVPMTLNSTDSQFLENRKYQTLEVCRAFRVPPSMIYELDRATWSNGEQQGKEFLTYSLEPWLLGLEGSMRRALFGANERSEYRIRFDRDDLTRADLTARATAINSLISAKVLNPNEGRSWIDLGPYDGGDEFQNPHINTEAKPNAAK</sequence>
<evidence type="ECO:0000313" key="2">
    <source>
        <dbReference type="Proteomes" id="UP001222118"/>
    </source>
</evidence>
<dbReference type="NCBIfam" id="TIGR01537">
    <property type="entry name" value="portal_HK97"/>
    <property type="match status" value="1"/>
</dbReference>
<gene>
    <name evidence="1" type="ORF">PSQ90_07775</name>
</gene>
<dbReference type="Gene3D" id="1.20.1270.210">
    <property type="match status" value="1"/>
</dbReference>
<organism evidence="1 2">
    <name type="scientific">Devosia rhodophyticola</name>
    <dbReference type="NCBI Taxonomy" id="3026423"/>
    <lineage>
        <taxon>Bacteria</taxon>
        <taxon>Pseudomonadati</taxon>
        <taxon>Pseudomonadota</taxon>
        <taxon>Alphaproteobacteria</taxon>
        <taxon>Hyphomicrobiales</taxon>
        <taxon>Devosiaceae</taxon>
        <taxon>Devosia</taxon>
    </lineage>
</organism>
<name>A0ABY7Z1E9_9HYPH</name>
<accession>A0ABY7Z1E9</accession>
<protein>
    <submittedName>
        <fullName evidence="1">Phage portal protein</fullName>
    </submittedName>
</protein>